<evidence type="ECO:0000256" key="1">
    <source>
        <dbReference type="ARBA" id="ARBA00022553"/>
    </source>
</evidence>
<keyword evidence="4" id="KW-0805">Transcription regulation</keyword>
<evidence type="ECO:0000256" key="6">
    <source>
        <dbReference type="ARBA" id="ARBA00023159"/>
    </source>
</evidence>
<dbReference type="InterPro" id="IPR039420">
    <property type="entry name" value="WalR-like"/>
</dbReference>
<dbReference type="GO" id="GO:0000156">
    <property type="term" value="F:phosphorelay response regulator activity"/>
    <property type="evidence" value="ECO:0007669"/>
    <property type="project" value="TreeGrafter"/>
</dbReference>
<feature type="modified residue" description="4-aspartylphosphate" evidence="10">
    <location>
        <position position="59"/>
    </location>
</feature>
<keyword evidence="3" id="KW-0902">Two-component regulatory system</keyword>
<keyword evidence="5" id="KW-0238">DNA-binding</keyword>
<dbReference type="PANTHER" id="PTHR48111:SF1">
    <property type="entry name" value="TWO-COMPONENT RESPONSE REGULATOR ORR33"/>
    <property type="match status" value="1"/>
</dbReference>
<dbReference type="Pfam" id="PF00072">
    <property type="entry name" value="Response_reg"/>
    <property type="match status" value="1"/>
</dbReference>
<gene>
    <name evidence="12" type="ORF">ALO91_00993</name>
</gene>
<keyword evidence="1 10" id="KW-0597">Phosphoprotein</keyword>
<evidence type="ECO:0000313" key="12">
    <source>
        <dbReference type="EMBL" id="KPW14288.1"/>
    </source>
</evidence>
<evidence type="ECO:0000256" key="8">
    <source>
        <dbReference type="ARBA" id="ARBA00060514"/>
    </source>
</evidence>
<dbReference type="InterPro" id="IPR011006">
    <property type="entry name" value="CheY-like_superfamily"/>
</dbReference>
<dbReference type="GO" id="GO:0006355">
    <property type="term" value="P:regulation of DNA-templated transcription"/>
    <property type="evidence" value="ECO:0007669"/>
    <property type="project" value="TreeGrafter"/>
</dbReference>
<dbReference type="PANTHER" id="PTHR48111">
    <property type="entry name" value="REGULATOR OF RPOS"/>
    <property type="match status" value="1"/>
</dbReference>
<evidence type="ECO:0000256" key="3">
    <source>
        <dbReference type="ARBA" id="ARBA00023012"/>
    </source>
</evidence>
<dbReference type="EMBL" id="LJPM01000454">
    <property type="protein sequence ID" value="KPW14288.1"/>
    <property type="molecule type" value="Genomic_DNA"/>
</dbReference>
<dbReference type="GO" id="GO:0000976">
    <property type="term" value="F:transcription cis-regulatory region binding"/>
    <property type="evidence" value="ECO:0007669"/>
    <property type="project" value="TreeGrafter"/>
</dbReference>
<name>A0A0L8IPI7_PSESX</name>
<sequence length="154" mass="16900">MEAATENQGRILLVDDESAILRTFRYCLEDEGYSVATANSAAQADTLMQRQVFDLCFLDLRLGEDNGLDVLAQMRIQAPWMRVVIVTAHSAVDTAVDAIQAGAADYLVKPCSPDQLRLATAKQLEVRQLSARLEALEGEVRKPKDGLDSHSPLV</sequence>
<evidence type="ECO:0000259" key="11">
    <source>
        <dbReference type="PROSITE" id="PS50110"/>
    </source>
</evidence>
<evidence type="ECO:0000256" key="2">
    <source>
        <dbReference type="ARBA" id="ARBA00022841"/>
    </source>
</evidence>
<dbReference type="Gene3D" id="3.40.50.2300">
    <property type="match status" value="1"/>
</dbReference>
<dbReference type="Proteomes" id="UP000050297">
    <property type="component" value="Unassembled WGS sequence"/>
</dbReference>
<evidence type="ECO:0000256" key="9">
    <source>
        <dbReference type="ARBA" id="ARBA00073743"/>
    </source>
</evidence>
<dbReference type="GO" id="GO:0042121">
    <property type="term" value="P:alginic acid biosynthetic process"/>
    <property type="evidence" value="ECO:0007669"/>
    <property type="project" value="UniProtKB-KW"/>
</dbReference>
<dbReference type="PATRIC" id="fig|199198.4.peg.1992"/>
<dbReference type="GO" id="GO:0005829">
    <property type="term" value="C:cytosol"/>
    <property type="evidence" value="ECO:0007669"/>
    <property type="project" value="TreeGrafter"/>
</dbReference>
<dbReference type="FunFam" id="3.40.50.2300:FF:000120">
    <property type="entry name" value="Alginate biosynthesis transcriptional regulator AlgB"/>
    <property type="match status" value="1"/>
</dbReference>
<dbReference type="SUPFAM" id="SSF52172">
    <property type="entry name" value="CheY-like"/>
    <property type="match status" value="1"/>
</dbReference>
<comment type="pathway">
    <text evidence="8">Glycan biosynthesis; alginate biosynthesis [regulation].</text>
</comment>
<dbReference type="SMART" id="SM00448">
    <property type="entry name" value="REC"/>
    <property type="match status" value="1"/>
</dbReference>
<feature type="domain" description="Response regulatory" evidence="11">
    <location>
        <begin position="10"/>
        <end position="124"/>
    </location>
</feature>
<keyword evidence="2" id="KW-0016">Alginate biosynthesis</keyword>
<reference evidence="12 13" key="1">
    <citation type="submission" date="2015-09" db="EMBL/GenBank/DDBJ databases">
        <title>Genome announcement of multiple Pseudomonas syringae strains.</title>
        <authorList>
            <person name="Thakur S."/>
            <person name="Wang P.W."/>
            <person name="Gong Y."/>
            <person name="Weir B.S."/>
            <person name="Guttman D.S."/>
        </authorList>
    </citation>
    <scope>NUCLEOTIDE SEQUENCE [LARGE SCALE GENOMIC DNA]</scope>
    <source>
        <strain evidence="12 13">ICMP2802</strain>
    </source>
</reference>
<evidence type="ECO:0000313" key="13">
    <source>
        <dbReference type="Proteomes" id="UP000050297"/>
    </source>
</evidence>
<keyword evidence="7" id="KW-0804">Transcription</keyword>
<evidence type="ECO:0000256" key="5">
    <source>
        <dbReference type="ARBA" id="ARBA00023125"/>
    </source>
</evidence>
<comment type="caution">
    <text evidence="12">The sequence shown here is derived from an EMBL/GenBank/DDBJ whole genome shotgun (WGS) entry which is preliminary data.</text>
</comment>
<dbReference type="InterPro" id="IPR001789">
    <property type="entry name" value="Sig_transdc_resp-reg_receiver"/>
</dbReference>
<dbReference type="GO" id="GO:0032993">
    <property type="term" value="C:protein-DNA complex"/>
    <property type="evidence" value="ECO:0007669"/>
    <property type="project" value="TreeGrafter"/>
</dbReference>
<evidence type="ECO:0000256" key="4">
    <source>
        <dbReference type="ARBA" id="ARBA00023015"/>
    </source>
</evidence>
<evidence type="ECO:0000256" key="7">
    <source>
        <dbReference type="ARBA" id="ARBA00023163"/>
    </source>
</evidence>
<organism evidence="12 13">
    <name type="scientific">Pseudomonas syringae pv. aceris</name>
    <dbReference type="NCBI Taxonomy" id="199198"/>
    <lineage>
        <taxon>Bacteria</taxon>
        <taxon>Pseudomonadati</taxon>
        <taxon>Pseudomonadota</taxon>
        <taxon>Gammaproteobacteria</taxon>
        <taxon>Pseudomonadales</taxon>
        <taxon>Pseudomonadaceae</taxon>
        <taxon>Pseudomonas</taxon>
        <taxon>Pseudomonas syringae</taxon>
    </lineage>
</organism>
<accession>A0A0L8IPI7</accession>
<protein>
    <recommendedName>
        <fullName evidence="9">Alginate biosynthesis transcriptional regulatory protein AlgB</fullName>
    </recommendedName>
</protein>
<keyword evidence="6" id="KW-0010">Activator</keyword>
<evidence type="ECO:0000256" key="10">
    <source>
        <dbReference type="PROSITE-ProRule" id="PRU00169"/>
    </source>
</evidence>
<dbReference type="AlphaFoldDB" id="A0A0L8IPI7"/>
<proteinExistence type="predicted"/>
<dbReference type="PROSITE" id="PS50110">
    <property type="entry name" value="RESPONSE_REGULATORY"/>
    <property type="match status" value="1"/>
</dbReference>